<feature type="region of interest" description="Disordered" evidence="4">
    <location>
        <begin position="599"/>
        <end position="648"/>
    </location>
</feature>
<dbReference type="InterPro" id="IPR036034">
    <property type="entry name" value="PDZ_sf"/>
</dbReference>
<dbReference type="Gene3D" id="2.30.42.10">
    <property type="match status" value="2"/>
</dbReference>
<reference evidence="7" key="1">
    <citation type="submission" date="2025-08" db="UniProtKB">
        <authorList>
            <consortium name="RefSeq"/>
        </authorList>
    </citation>
    <scope>IDENTIFICATION</scope>
    <source>
        <tissue evidence="7">Muscle</tissue>
    </source>
</reference>
<keyword evidence="2" id="KW-0677">Repeat</keyword>
<keyword evidence="3" id="KW-0966">Cell projection</keyword>
<evidence type="ECO:0000256" key="4">
    <source>
        <dbReference type="SAM" id="MobiDB-lite"/>
    </source>
</evidence>
<dbReference type="Pfam" id="PF21219">
    <property type="entry name" value="USH1C_N"/>
    <property type="match status" value="1"/>
</dbReference>
<feature type="domain" description="PDZ" evidence="5">
    <location>
        <begin position="958"/>
        <end position="1032"/>
    </location>
</feature>
<dbReference type="Pfam" id="PF00595">
    <property type="entry name" value="PDZ"/>
    <property type="match status" value="2"/>
</dbReference>
<protein>
    <submittedName>
        <fullName evidence="7">Uncharacterized protein LOC111086656 isoform X1</fullName>
    </submittedName>
</protein>
<feature type="compositionally biased region" description="Polar residues" evidence="4">
    <location>
        <begin position="874"/>
        <end position="884"/>
    </location>
</feature>
<dbReference type="GeneID" id="111086656"/>
<feature type="compositionally biased region" description="Polar residues" evidence="4">
    <location>
        <begin position="613"/>
        <end position="627"/>
    </location>
</feature>
<dbReference type="PANTHER" id="PTHR23116">
    <property type="entry name" value="PDZ DOMAIN CONTAINING WHIRLIN AND HARMONIN-RELATED"/>
    <property type="match status" value="1"/>
</dbReference>
<feature type="region of interest" description="Disordered" evidence="4">
    <location>
        <begin position="672"/>
        <end position="693"/>
    </location>
</feature>
<dbReference type="Proteomes" id="UP000694941">
    <property type="component" value="Unplaced"/>
</dbReference>
<proteinExistence type="predicted"/>
<dbReference type="Gene3D" id="1.20.1160.20">
    <property type="match status" value="1"/>
</dbReference>
<dbReference type="PANTHER" id="PTHR23116:SF36">
    <property type="entry name" value="HARMONIN"/>
    <property type="match status" value="1"/>
</dbReference>
<evidence type="ECO:0000313" key="7">
    <source>
        <dbReference type="RefSeq" id="XP_022246117.1"/>
    </source>
</evidence>
<evidence type="ECO:0000256" key="3">
    <source>
        <dbReference type="ARBA" id="ARBA00023273"/>
    </source>
</evidence>
<feature type="compositionally biased region" description="Polar residues" evidence="4">
    <location>
        <begin position="672"/>
        <end position="691"/>
    </location>
</feature>
<accession>A0ABM1SR61</accession>
<sequence>MAPFSSWQKDPQLSIKVEILLSNEAERKEFYAVLESYSDKRATIEELVAHLRHVVNLPERLTLFDDIRPHIRNEHQMEYNVLTPYVHTRMRTLQLKRRGHIPLGFAIRGGCEYGTGVFVSEVDSGSEGERKGLRVGDQIMGINGYNIDQAIHEEVLTLLRAKSNVILKIKTITDGCVKDYSPSLLTNIGHMDSRRSNAHLRSHLRHSKSAPLFDETTHFETTIANTNSWSPSSIQEDITDKEAQLPSKTETDKFFSRSKSVLVESVNASAEPCSSSNFMFSSKEKETIYTVDGISSQTEHGKNQHTELLTVPSTSQTELISTPSTSQTEPLATPTTQMELLEVHMMVKDTFATGKAVDYTSSLKPDEHVLKDKVDKKFSISSTGASSVQWRGDVEVFEETEVFEDEGVGEQLQTYSKQEASQLEQNQRQFYEKNKQLFVEEDRKQLEENKALERHRKIGHISIEGLSLGKGRLEKKEYLRFRKDGSEDFRNDENSTQQTDQCFSPKMYSEDSQKISLISRKPMATGGDIDSIYFETNQRKLSSLTIQRKISGQVTEDDQPITDSRVPQLKIPQTYFDEHVRKPFVPVDSVRQHNRFLSQDLSEKPEEPAPLSEIQNSSAAGSITPSTSDKEPKLLNNSELSTPSNELKSFNDVNVSGCTDQTLLSVPTINRRNSSESMKATNECNSNQLPDNSPLLAQLSSVKKKKSSTEILSIQQESLSPKTSEKNLKQLPSTLSVLMPSSLTYSPASQSALPSFLQVPTVPTSVLEHSTVSVSNNQSETHSSSYVLQALSKDVPNSAPKNQLDKWLQTRKLNSTLQKMPTSVSVTSSLARNLKSPSLLPLEQLILYFNNPVSKPLSSIVSPAKAPSPKLNHDSSPNSDTTRSQPKEIFYIDISRNRVYNPKSHHSTWSPSAKITSINSEKIFEKSWSHRRPEEMPLVKEKVNLKELFSEEETEGREIKMLVVRKKGPINISLKKGDEPHVKDRILVSEIWPGDGIPLKGELQEGDEILMIENTRLKNKSLTIANAALRDAVSNSDEYFQIIFTKRA</sequence>
<dbReference type="SMART" id="SM00228">
    <property type="entry name" value="PDZ"/>
    <property type="match status" value="2"/>
</dbReference>
<dbReference type="PROSITE" id="PS50106">
    <property type="entry name" value="PDZ"/>
    <property type="match status" value="2"/>
</dbReference>
<name>A0ABM1SR61_LIMPO</name>
<evidence type="ECO:0000256" key="2">
    <source>
        <dbReference type="ARBA" id="ARBA00022737"/>
    </source>
</evidence>
<comment type="subcellular location">
    <subcellularLocation>
        <location evidence="1">Cell projection</location>
    </subcellularLocation>
</comment>
<dbReference type="InterPro" id="IPR051844">
    <property type="entry name" value="USH2_Complex_Protein"/>
</dbReference>
<dbReference type="RefSeq" id="XP_022246117.1">
    <property type="nucleotide sequence ID" value="XM_022390409.1"/>
</dbReference>
<feature type="compositionally biased region" description="Polar residues" evidence="4">
    <location>
        <begin position="635"/>
        <end position="648"/>
    </location>
</feature>
<gene>
    <name evidence="7" type="primary">LOC111086656</name>
</gene>
<dbReference type="SUPFAM" id="SSF50156">
    <property type="entry name" value="PDZ domain-like"/>
    <property type="match status" value="2"/>
</dbReference>
<evidence type="ECO:0000259" key="5">
    <source>
        <dbReference type="PROSITE" id="PS50106"/>
    </source>
</evidence>
<feature type="region of interest" description="Disordered" evidence="4">
    <location>
        <begin position="859"/>
        <end position="886"/>
    </location>
</feature>
<organism evidence="6 7">
    <name type="scientific">Limulus polyphemus</name>
    <name type="common">Atlantic horseshoe crab</name>
    <dbReference type="NCBI Taxonomy" id="6850"/>
    <lineage>
        <taxon>Eukaryota</taxon>
        <taxon>Metazoa</taxon>
        <taxon>Ecdysozoa</taxon>
        <taxon>Arthropoda</taxon>
        <taxon>Chelicerata</taxon>
        <taxon>Merostomata</taxon>
        <taxon>Xiphosura</taxon>
        <taxon>Limulidae</taxon>
        <taxon>Limulus</taxon>
    </lineage>
</organism>
<dbReference type="InterPro" id="IPR030237">
    <property type="entry name" value="Harmonin_N"/>
</dbReference>
<dbReference type="InterPro" id="IPR001478">
    <property type="entry name" value="PDZ"/>
</dbReference>
<evidence type="ECO:0000256" key="1">
    <source>
        <dbReference type="ARBA" id="ARBA00004316"/>
    </source>
</evidence>
<evidence type="ECO:0000313" key="6">
    <source>
        <dbReference type="Proteomes" id="UP000694941"/>
    </source>
</evidence>
<keyword evidence="6" id="KW-1185">Reference proteome</keyword>
<feature type="domain" description="PDZ" evidence="5">
    <location>
        <begin position="92"/>
        <end position="166"/>
    </location>
</feature>